<dbReference type="SUPFAM" id="SSF46689">
    <property type="entry name" value="Homeodomain-like"/>
    <property type="match status" value="1"/>
</dbReference>
<evidence type="ECO:0000313" key="7">
    <source>
        <dbReference type="Proteomes" id="UP000446786"/>
    </source>
</evidence>
<dbReference type="InterPro" id="IPR009057">
    <property type="entry name" value="Homeodomain-like_sf"/>
</dbReference>
<evidence type="ECO:0000259" key="5">
    <source>
        <dbReference type="PROSITE" id="PS50977"/>
    </source>
</evidence>
<sequence length="180" mass="18983">MSKTRLSRESLLPLIAAHVLEHGLADLSLRPLAKAAGTSDRMLIYHFGNKDQLVAAVLTHLSEMFAGALDTAFPQGRAISRRACAEQVIAVTADPAFAPFFRLWWDIVSGCARGDDAYLRSAGAIMDRLLDWVEAHLPANDPDPGAGARAVLTVIEGAQMLAAVGRAEIGSGGIAGLPGL</sequence>
<accession>A0A845AR37</accession>
<feature type="DNA-binding region" description="H-T-H motif" evidence="4">
    <location>
        <begin position="28"/>
        <end position="47"/>
    </location>
</feature>
<dbReference type="GO" id="GO:0003700">
    <property type="term" value="F:DNA-binding transcription factor activity"/>
    <property type="evidence" value="ECO:0007669"/>
    <property type="project" value="TreeGrafter"/>
</dbReference>
<feature type="domain" description="HTH tetR-type" evidence="5">
    <location>
        <begin position="5"/>
        <end position="65"/>
    </location>
</feature>
<evidence type="ECO:0000256" key="3">
    <source>
        <dbReference type="ARBA" id="ARBA00023163"/>
    </source>
</evidence>
<gene>
    <name evidence="6" type="ORF">GRI94_13145</name>
</gene>
<evidence type="ECO:0000313" key="6">
    <source>
        <dbReference type="EMBL" id="MXP32770.1"/>
    </source>
</evidence>
<dbReference type="OrthoDB" id="2356263at2"/>
<dbReference type="PANTHER" id="PTHR30055:SF234">
    <property type="entry name" value="HTH-TYPE TRANSCRIPTIONAL REGULATOR BETI"/>
    <property type="match status" value="1"/>
</dbReference>
<dbReference type="InterPro" id="IPR050109">
    <property type="entry name" value="HTH-type_TetR-like_transc_reg"/>
</dbReference>
<keyword evidence="7" id="KW-1185">Reference proteome</keyword>
<dbReference type="PROSITE" id="PS50977">
    <property type="entry name" value="HTH_TETR_2"/>
    <property type="match status" value="1"/>
</dbReference>
<dbReference type="PANTHER" id="PTHR30055">
    <property type="entry name" value="HTH-TYPE TRANSCRIPTIONAL REGULATOR RUTR"/>
    <property type="match status" value="1"/>
</dbReference>
<dbReference type="Gene3D" id="1.10.357.10">
    <property type="entry name" value="Tetracycline Repressor, domain 2"/>
    <property type="match status" value="1"/>
</dbReference>
<dbReference type="Pfam" id="PF00440">
    <property type="entry name" value="TetR_N"/>
    <property type="match status" value="1"/>
</dbReference>
<name>A0A845AR37_9SPHN</name>
<evidence type="ECO:0000256" key="1">
    <source>
        <dbReference type="ARBA" id="ARBA00023015"/>
    </source>
</evidence>
<proteinExistence type="predicted"/>
<reference evidence="6 7" key="1">
    <citation type="submission" date="2019-12" db="EMBL/GenBank/DDBJ databases">
        <title>Genomic-based taxomic classification of the family Erythrobacteraceae.</title>
        <authorList>
            <person name="Xu L."/>
        </authorList>
    </citation>
    <scope>NUCLEOTIDE SEQUENCE [LARGE SCALE GENOMIC DNA]</scope>
    <source>
        <strain evidence="6 7">JCM 16677</strain>
    </source>
</reference>
<dbReference type="InterPro" id="IPR001647">
    <property type="entry name" value="HTH_TetR"/>
</dbReference>
<protein>
    <submittedName>
        <fullName evidence="6">TetR family transcriptional regulator</fullName>
    </submittedName>
</protein>
<evidence type="ECO:0000256" key="4">
    <source>
        <dbReference type="PROSITE-ProRule" id="PRU00335"/>
    </source>
</evidence>
<organism evidence="6 7">
    <name type="scientific">Parerythrobacter jejuensis</name>
    <dbReference type="NCBI Taxonomy" id="795812"/>
    <lineage>
        <taxon>Bacteria</taxon>
        <taxon>Pseudomonadati</taxon>
        <taxon>Pseudomonadota</taxon>
        <taxon>Alphaproteobacteria</taxon>
        <taxon>Sphingomonadales</taxon>
        <taxon>Erythrobacteraceae</taxon>
        <taxon>Parerythrobacter</taxon>
    </lineage>
</organism>
<keyword evidence="1" id="KW-0805">Transcription regulation</keyword>
<dbReference type="AlphaFoldDB" id="A0A845AR37"/>
<comment type="caution">
    <text evidence="6">The sequence shown here is derived from an EMBL/GenBank/DDBJ whole genome shotgun (WGS) entry which is preliminary data.</text>
</comment>
<evidence type="ECO:0000256" key="2">
    <source>
        <dbReference type="ARBA" id="ARBA00023125"/>
    </source>
</evidence>
<dbReference type="EMBL" id="WTYE01000001">
    <property type="protein sequence ID" value="MXP32770.1"/>
    <property type="molecule type" value="Genomic_DNA"/>
</dbReference>
<dbReference type="Proteomes" id="UP000446786">
    <property type="component" value="Unassembled WGS sequence"/>
</dbReference>
<keyword evidence="3" id="KW-0804">Transcription</keyword>
<keyword evidence="2 4" id="KW-0238">DNA-binding</keyword>
<dbReference type="RefSeq" id="WP_160780080.1">
    <property type="nucleotide sequence ID" value="NZ_BAAAZF010000001.1"/>
</dbReference>
<dbReference type="GO" id="GO:0000976">
    <property type="term" value="F:transcription cis-regulatory region binding"/>
    <property type="evidence" value="ECO:0007669"/>
    <property type="project" value="TreeGrafter"/>
</dbReference>